<proteinExistence type="predicted"/>
<dbReference type="AlphaFoldDB" id="A0AAV4BKB5"/>
<organism evidence="1 2">
    <name type="scientific">Plakobranchus ocellatus</name>
    <dbReference type="NCBI Taxonomy" id="259542"/>
    <lineage>
        <taxon>Eukaryota</taxon>
        <taxon>Metazoa</taxon>
        <taxon>Spiralia</taxon>
        <taxon>Lophotrochozoa</taxon>
        <taxon>Mollusca</taxon>
        <taxon>Gastropoda</taxon>
        <taxon>Heterobranchia</taxon>
        <taxon>Euthyneura</taxon>
        <taxon>Panpulmonata</taxon>
        <taxon>Sacoglossa</taxon>
        <taxon>Placobranchoidea</taxon>
        <taxon>Plakobranchidae</taxon>
        <taxon>Plakobranchus</taxon>
    </lineage>
</organism>
<accession>A0AAV4BKB5</accession>
<dbReference type="EMBL" id="BLXT01005065">
    <property type="protein sequence ID" value="GFO19441.1"/>
    <property type="molecule type" value="Genomic_DNA"/>
</dbReference>
<comment type="caution">
    <text evidence="1">The sequence shown here is derived from an EMBL/GenBank/DDBJ whole genome shotgun (WGS) entry which is preliminary data.</text>
</comment>
<evidence type="ECO:0000313" key="1">
    <source>
        <dbReference type="EMBL" id="GFO19441.1"/>
    </source>
</evidence>
<dbReference type="Proteomes" id="UP000735302">
    <property type="component" value="Unassembled WGS sequence"/>
</dbReference>
<name>A0AAV4BKB5_9GAST</name>
<keyword evidence="1" id="KW-0489">Methyltransferase</keyword>
<sequence length="75" mass="8351">MSEESACQDGNRAMLTTTTVLDLRLIISILLRATVRVPIPDVDKGLGDSRNLLEIAVLLNMTEGGFYRLELPKEY</sequence>
<gene>
    <name evidence="1" type="ORF">PoB_004594600</name>
</gene>
<keyword evidence="1" id="KW-0808">Transferase</keyword>
<reference evidence="1 2" key="1">
    <citation type="journal article" date="2021" name="Elife">
        <title>Chloroplast acquisition without the gene transfer in kleptoplastic sea slugs, Plakobranchus ocellatus.</title>
        <authorList>
            <person name="Maeda T."/>
            <person name="Takahashi S."/>
            <person name="Yoshida T."/>
            <person name="Shimamura S."/>
            <person name="Takaki Y."/>
            <person name="Nagai Y."/>
            <person name="Toyoda A."/>
            <person name="Suzuki Y."/>
            <person name="Arimoto A."/>
            <person name="Ishii H."/>
            <person name="Satoh N."/>
            <person name="Nishiyama T."/>
            <person name="Hasebe M."/>
            <person name="Maruyama T."/>
            <person name="Minagawa J."/>
            <person name="Obokata J."/>
            <person name="Shigenobu S."/>
        </authorList>
    </citation>
    <scope>NUCLEOTIDE SEQUENCE [LARGE SCALE GENOMIC DNA]</scope>
</reference>
<dbReference type="GO" id="GO:0032259">
    <property type="term" value="P:methylation"/>
    <property type="evidence" value="ECO:0007669"/>
    <property type="project" value="UniProtKB-KW"/>
</dbReference>
<protein>
    <submittedName>
        <fullName evidence="1">Ribosomal RNA small subunit methyltransferase h</fullName>
    </submittedName>
</protein>
<dbReference type="GO" id="GO:0008168">
    <property type="term" value="F:methyltransferase activity"/>
    <property type="evidence" value="ECO:0007669"/>
    <property type="project" value="UniProtKB-KW"/>
</dbReference>
<keyword evidence="2" id="KW-1185">Reference proteome</keyword>
<evidence type="ECO:0000313" key="2">
    <source>
        <dbReference type="Proteomes" id="UP000735302"/>
    </source>
</evidence>